<dbReference type="EMBL" id="JADEVV010000017">
    <property type="protein sequence ID" value="MBE9253756.1"/>
    <property type="molecule type" value="Genomic_DNA"/>
</dbReference>
<dbReference type="Proteomes" id="UP000658720">
    <property type="component" value="Unassembled WGS sequence"/>
</dbReference>
<dbReference type="Pfam" id="PF05050">
    <property type="entry name" value="Methyltransf_21"/>
    <property type="match status" value="1"/>
</dbReference>
<gene>
    <name evidence="2" type="ORF">IQ217_07790</name>
</gene>
<accession>A0ABR9VQY9</accession>
<evidence type="ECO:0000313" key="3">
    <source>
        <dbReference type="Proteomes" id="UP000658720"/>
    </source>
</evidence>
<sequence>MRVEPCCQALLAQLLPEVDPQRQGVCIDVGVGTFAFYCQIFAELNFKSLAIEPLPVKALKKLAEHPKLTLLPVCLSNQNGEQTLYVGKFAGIFNSNFSSLSPQWFGASGQARQVKTISLQTLVNQQQIEQITCLKLDIEGWEWTIIQQLENLDEKLIPAVVMFEYGGGVNRGQNQKGWAPEFFQNTLNILKLLKTLGYGQGILLDFAPDCKEIVFDLHQLEVTELEKLFPSESVYGNVIVFKDYQAKENQLSQICQPFYRVNLLERLVNILVSR</sequence>
<dbReference type="SUPFAM" id="SSF53335">
    <property type="entry name" value="S-adenosyl-L-methionine-dependent methyltransferases"/>
    <property type="match status" value="1"/>
</dbReference>
<name>A0ABR9VQY9_9SYNC</name>
<dbReference type="RefSeq" id="WP_194019509.1">
    <property type="nucleotide sequence ID" value="NZ_JADEVV010000017.1"/>
</dbReference>
<dbReference type="GO" id="GO:0032259">
    <property type="term" value="P:methylation"/>
    <property type="evidence" value="ECO:0007669"/>
    <property type="project" value="UniProtKB-KW"/>
</dbReference>
<dbReference type="InterPro" id="IPR006342">
    <property type="entry name" value="FkbM_mtfrase"/>
</dbReference>
<dbReference type="Gene3D" id="3.40.50.150">
    <property type="entry name" value="Vaccinia Virus protein VP39"/>
    <property type="match status" value="1"/>
</dbReference>
<dbReference type="PANTHER" id="PTHR34203:SF15">
    <property type="entry name" value="SLL1173 PROTEIN"/>
    <property type="match status" value="1"/>
</dbReference>
<proteinExistence type="predicted"/>
<feature type="domain" description="Methyltransferase FkbM" evidence="1">
    <location>
        <begin position="45"/>
        <end position="198"/>
    </location>
</feature>
<comment type="caution">
    <text evidence="2">The sequence shown here is derived from an EMBL/GenBank/DDBJ whole genome shotgun (WGS) entry which is preliminary data.</text>
</comment>
<dbReference type="NCBIfam" id="TIGR01444">
    <property type="entry name" value="fkbM_fam"/>
    <property type="match status" value="1"/>
</dbReference>
<protein>
    <submittedName>
        <fullName evidence="2">FkbM family methyltransferase</fullName>
    </submittedName>
</protein>
<evidence type="ECO:0000313" key="2">
    <source>
        <dbReference type="EMBL" id="MBE9253756.1"/>
    </source>
</evidence>
<dbReference type="GO" id="GO:0008168">
    <property type="term" value="F:methyltransferase activity"/>
    <property type="evidence" value="ECO:0007669"/>
    <property type="project" value="UniProtKB-KW"/>
</dbReference>
<dbReference type="InterPro" id="IPR052514">
    <property type="entry name" value="SAM-dependent_MTase"/>
</dbReference>
<organism evidence="2 3">
    <name type="scientific">Synechocystis salina LEGE 00031</name>
    <dbReference type="NCBI Taxonomy" id="1828736"/>
    <lineage>
        <taxon>Bacteria</taxon>
        <taxon>Bacillati</taxon>
        <taxon>Cyanobacteriota</taxon>
        <taxon>Cyanophyceae</taxon>
        <taxon>Synechococcales</taxon>
        <taxon>Merismopediaceae</taxon>
        <taxon>Synechocystis</taxon>
    </lineage>
</organism>
<keyword evidence="2" id="KW-0489">Methyltransferase</keyword>
<keyword evidence="3" id="KW-1185">Reference proteome</keyword>
<dbReference type="InterPro" id="IPR029063">
    <property type="entry name" value="SAM-dependent_MTases_sf"/>
</dbReference>
<dbReference type="PANTHER" id="PTHR34203">
    <property type="entry name" value="METHYLTRANSFERASE, FKBM FAMILY PROTEIN"/>
    <property type="match status" value="1"/>
</dbReference>
<evidence type="ECO:0000259" key="1">
    <source>
        <dbReference type="Pfam" id="PF05050"/>
    </source>
</evidence>
<reference evidence="2 3" key="1">
    <citation type="submission" date="2020-10" db="EMBL/GenBank/DDBJ databases">
        <authorList>
            <person name="Castelo-Branco R."/>
            <person name="Eusebio N."/>
            <person name="Adriana R."/>
            <person name="Vieira A."/>
            <person name="Brugerolle De Fraissinette N."/>
            <person name="Rezende De Castro R."/>
            <person name="Schneider M.P."/>
            <person name="Vasconcelos V."/>
            <person name="Leao P.N."/>
        </authorList>
    </citation>
    <scope>NUCLEOTIDE SEQUENCE [LARGE SCALE GENOMIC DNA]</scope>
    <source>
        <strain evidence="2 3">LEGE 00031</strain>
    </source>
</reference>
<keyword evidence="2" id="KW-0808">Transferase</keyword>